<dbReference type="EMBL" id="MVHU01000034">
    <property type="protein sequence ID" value="ORA77262.1"/>
    <property type="molecule type" value="Genomic_DNA"/>
</dbReference>
<gene>
    <name evidence="3" type="ORF">BST28_18530</name>
</gene>
<dbReference type="RefSeq" id="WP_165758104.1">
    <property type="nucleotide sequence ID" value="NZ_MVHU01000034.1"/>
</dbReference>
<feature type="chain" id="PRO_5039024784" description="PE-PPE domain-containing protein" evidence="1">
    <location>
        <begin position="21"/>
        <end position="267"/>
    </location>
</feature>
<evidence type="ECO:0000259" key="2">
    <source>
        <dbReference type="Pfam" id="PF08237"/>
    </source>
</evidence>
<protein>
    <recommendedName>
        <fullName evidence="2">PE-PPE domain-containing protein</fullName>
    </recommendedName>
</protein>
<dbReference type="Pfam" id="PF08237">
    <property type="entry name" value="PE-PPE"/>
    <property type="match status" value="1"/>
</dbReference>
<feature type="signal peptide" evidence="1">
    <location>
        <begin position="1"/>
        <end position="20"/>
    </location>
</feature>
<dbReference type="InterPro" id="IPR029058">
    <property type="entry name" value="AB_hydrolase_fold"/>
</dbReference>
<comment type="caution">
    <text evidence="3">The sequence shown here is derived from an EMBL/GenBank/DDBJ whole genome shotgun (WGS) entry which is preliminary data.</text>
</comment>
<proteinExistence type="predicted"/>
<feature type="domain" description="PE-PPE" evidence="2">
    <location>
        <begin position="77"/>
        <end position="149"/>
    </location>
</feature>
<evidence type="ECO:0000313" key="4">
    <source>
        <dbReference type="Proteomes" id="UP000192713"/>
    </source>
</evidence>
<dbReference type="InterPro" id="IPR013228">
    <property type="entry name" value="PE-PPE_C"/>
</dbReference>
<organism evidence="3 4">
    <name type="scientific">Mycolicibacter kumamotonensis</name>
    <dbReference type="NCBI Taxonomy" id="354243"/>
    <lineage>
        <taxon>Bacteria</taxon>
        <taxon>Bacillati</taxon>
        <taxon>Actinomycetota</taxon>
        <taxon>Actinomycetes</taxon>
        <taxon>Mycobacteriales</taxon>
        <taxon>Mycobacteriaceae</taxon>
        <taxon>Mycolicibacter</taxon>
    </lineage>
</organism>
<name>A0A1X0DYD5_9MYCO</name>
<sequence>MTVLRATLALALTLPLAVSPATEHHEISLADHALILGPTGYPVPSDGMMNAFVEGYLNPLGFDGPYSAFWTPETGQADSIDIGRGLLTTEIINQFQAGELDDNPLWVVGYSQSASIISAIMPELAAAGIPADALHFVLFGNPASPGGMFPELLGWLYSILPTWLREFVDDIVRATGFGEWLGLDDGVPLETPTDLYPVDNFVVDGDGYAQWDNGANIGGLFWQHLFYPGLDISDFHVDSTVDMTTFWESGQVGDALAVLWDSLVAVS</sequence>
<dbReference type="SUPFAM" id="SSF53474">
    <property type="entry name" value="alpha/beta-Hydrolases"/>
    <property type="match status" value="1"/>
</dbReference>
<keyword evidence="1" id="KW-0732">Signal</keyword>
<dbReference type="AlphaFoldDB" id="A0A1X0DYD5"/>
<evidence type="ECO:0000313" key="3">
    <source>
        <dbReference type="EMBL" id="ORA77262.1"/>
    </source>
</evidence>
<accession>A0A1X0DYD5</accession>
<dbReference type="Gene3D" id="3.40.50.1820">
    <property type="entry name" value="alpha/beta hydrolase"/>
    <property type="match status" value="1"/>
</dbReference>
<evidence type="ECO:0000256" key="1">
    <source>
        <dbReference type="SAM" id="SignalP"/>
    </source>
</evidence>
<reference evidence="3 4" key="1">
    <citation type="submission" date="2017-02" db="EMBL/GenBank/DDBJ databases">
        <title>The new phylogeny of genus Mycobacterium.</title>
        <authorList>
            <person name="Tortoli E."/>
            <person name="Trovato A."/>
            <person name="Cirillo D.M."/>
        </authorList>
    </citation>
    <scope>NUCLEOTIDE SEQUENCE [LARGE SCALE GENOMIC DNA]</scope>
    <source>
        <strain evidence="3 4">DSM 45093</strain>
    </source>
</reference>
<dbReference type="Proteomes" id="UP000192713">
    <property type="component" value="Unassembled WGS sequence"/>
</dbReference>